<comment type="caution">
    <text evidence="3">The sequence shown here is derived from an EMBL/GenBank/DDBJ whole genome shotgun (WGS) entry which is preliminary data.</text>
</comment>
<dbReference type="Pfam" id="PF13919">
    <property type="entry name" value="ASXH"/>
    <property type="match status" value="1"/>
</dbReference>
<feature type="domain" description="ASX DEUBAD" evidence="2">
    <location>
        <begin position="149"/>
        <end position="265"/>
    </location>
</feature>
<keyword evidence="4" id="KW-1185">Reference proteome</keyword>
<name>A0ABP9YQS7_9FUNG</name>
<feature type="region of interest" description="Disordered" evidence="1">
    <location>
        <begin position="1"/>
        <end position="52"/>
    </location>
</feature>
<gene>
    <name evidence="3" type="ORF">MFLAVUS_002611</name>
</gene>
<dbReference type="EMBL" id="BAABUK010000004">
    <property type="protein sequence ID" value="GAA5809206.1"/>
    <property type="molecule type" value="Genomic_DNA"/>
</dbReference>
<evidence type="ECO:0000313" key="4">
    <source>
        <dbReference type="Proteomes" id="UP001473302"/>
    </source>
</evidence>
<feature type="region of interest" description="Disordered" evidence="1">
    <location>
        <begin position="67"/>
        <end position="140"/>
    </location>
</feature>
<feature type="region of interest" description="Disordered" evidence="1">
    <location>
        <begin position="245"/>
        <end position="286"/>
    </location>
</feature>
<evidence type="ECO:0000313" key="3">
    <source>
        <dbReference type="EMBL" id="GAA5809206.1"/>
    </source>
</evidence>
<feature type="compositionally biased region" description="Basic residues" evidence="1">
    <location>
        <begin position="1"/>
        <end position="10"/>
    </location>
</feature>
<feature type="compositionally biased region" description="Polar residues" evidence="1">
    <location>
        <begin position="13"/>
        <end position="46"/>
    </location>
</feature>
<feature type="compositionally biased region" description="Basic residues" evidence="1">
    <location>
        <begin position="275"/>
        <end position="286"/>
    </location>
</feature>
<proteinExistence type="predicted"/>
<feature type="compositionally biased region" description="Basic and acidic residues" evidence="1">
    <location>
        <begin position="87"/>
        <end position="102"/>
    </location>
</feature>
<reference evidence="3 4" key="1">
    <citation type="submission" date="2024-04" db="EMBL/GenBank/DDBJ databases">
        <title>genome sequences of Mucor flavus KT1a and Helicostylum pulchrum KT1b strains isolated from the surface of a dry-aged beef.</title>
        <authorList>
            <person name="Toyotome T."/>
            <person name="Hosono M."/>
            <person name="Torimaru M."/>
            <person name="Fukuda K."/>
            <person name="Mikami N."/>
        </authorList>
    </citation>
    <scope>NUCLEOTIDE SEQUENCE [LARGE SCALE GENOMIC DNA]</scope>
    <source>
        <strain evidence="3 4">KT1a</strain>
    </source>
</reference>
<accession>A0ABP9YQS7</accession>
<evidence type="ECO:0000256" key="1">
    <source>
        <dbReference type="SAM" id="MobiDB-lite"/>
    </source>
</evidence>
<feature type="compositionally biased region" description="Basic and acidic residues" evidence="1">
    <location>
        <begin position="131"/>
        <end position="140"/>
    </location>
</feature>
<evidence type="ECO:0000259" key="2">
    <source>
        <dbReference type="Pfam" id="PF13919"/>
    </source>
</evidence>
<sequence length="286" mass="32358">MYRRSSRLKNRVPVSTGSNQNLTSVSTTKNYVSKDSTQELVSSGAAQKSAPVIFTKELRETRKRVCKVKLNYGKNLKRNKPANQTEKNVEKTEAKNKQDVSLKRKKGVGSSSTKEDEDEAGNTPTRKVQRMGKEKGKEEYVPVKKDDNEEVAATEKLNHLLTSKDSFLTTVDLKELIPQWLEALPEEDRLELAPLLPQADCEVKEGRLTIREGFGNSSASHYLYEAAAQWQTVLALSGFEKENHKLEGQASANPFKDENYEDKWGDRVRRDQKAKTTSRGRPKKNK</sequence>
<feature type="compositionally biased region" description="Basic and acidic residues" evidence="1">
    <location>
        <begin position="255"/>
        <end position="274"/>
    </location>
</feature>
<dbReference type="InterPro" id="IPR028020">
    <property type="entry name" value="ASX_DEUBAD_dom"/>
</dbReference>
<protein>
    <recommendedName>
        <fullName evidence="2">ASX DEUBAD domain-containing protein</fullName>
    </recommendedName>
</protein>
<dbReference type="Proteomes" id="UP001473302">
    <property type="component" value="Unassembled WGS sequence"/>
</dbReference>
<organism evidence="3 4">
    <name type="scientific">Mucor flavus</name>
    <dbReference type="NCBI Taxonomy" id="439312"/>
    <lineage>
        <taxon>Eukaryota</taxon>
        <taxon>Fungi</taxon>
        <taxon>Fungi incertae sedis</taxon>
        <taxon>Mucoromycota</taxon>
        <taxon>Mucoromycotina</taxon>
        <taxon>Mucoromycetes</taxon>
        <taxon>Mucorales</taxon>
        <taxon>Mucorineae</taxon>
        <taxon>Mucoraceae</taxon>
        <taxon>Mucor</taxon>
    </lineage>
</organism>